<gene>
    <name evidence="1" type="ORF">Micbo1qcDRAFT_160698</name>
</gene>
<dbReference type="AlphaFoldDB" id="A0A136J6R1"/>
<evidence type="ECO:0000313" key="1">
    <source>
        <dbReference type="EMBL" id="KXJ92860.1"/>
    </source>
</evidence>
<accession>A0A136J6R1</accession>
<protein>
    <submittedName>
        <fullName evidence="1">Uncharacterized protein</fullName>
    </submittedName>
</protein>
<sequence length="150" mass="17046">MGGRWRGRQEQPGKRRLRRRAMVILGRRHMQTNLAQARVCLARTDLFSWTLLTFKNFCQWGSLGRRGVVALWRRRESGESASSPRELTIVKVAASWAGRWRQEEGPGSVARPLWRGEGARCLRARACAKSQVAEAARGQRGTRVLSGRFD</sequence>
<evidence type="ECO:0000313" key="2">
    <source>
        <dbReference type="Proteomes" id="UP000070501"/>
    </source>
</evidence>
<keyword evidence="2" id="KW-1185">Reference proteome</keyword>
<organism evidence="1 2">
    <name type="scientific">Microdochium bolleyi</name>
    <dbReference type="NCBI Taxonomy" id="196109"/>
    <lineage>
        <taxon>Eukaryota</taxon>
        <taxon>Fungi</taxon>
        <taxon>Dikarya</taxon>
        <taxon>Ascomycota</taxon>
        <taxon>Pezizomycotina</taxon>
        <taxon>Sordariomycetes</taxon>
        <taxon>Xylariomycetidae</taxon>
        <taxon>Xylariales</taxon>
        <taxon>Microdochiaceae</taxon>
        <taxon>Microdochium</taxon>
    </lineage>
</organism>
<name>A0A136J6R1_9PEZI</name>
<dbReference type="InParanoid" id="A0A136J6R1"/>
<dbReference type="Proteomes" id="UP000070501">
    <property type="component" value="Unassembled WGS sequence"/>
</dbReference>
<reference evidence="2" key="1">
    <citation type="submission" date="2016-02" db="EMBL/GenBank/DDBJ databases">
        <title>Draft genome sequence of Microdochium bolleyi, a fungal endophyte of beachgrass.</title>
        <authorList>
            <consortium name="DOE Joint Genome Institute"/>
            <person name="David A.S."/>
            <person name="May G."/>
            <person name="Haridas S."/>
            <person name="Lim J."/>
            <person name="Wang M."/>
            <person name="Labutti K."/>
            <person name="Lipzen A."/>
            <person name="Barry K."/>
            <person name="Grigoriev I.V."/>
        </authorList>
    </citation>
    <scope>NUCLEOTIDE SEQUENCE [LARGE SCALE GENOMIC DNA]</scope>
    <source>
        <strain evidence="2">J235TASD1</strain>
    </source>
</reference>
<dbReference type="EMBL" id="KQ964248">
    <property type="protein sequence ID" value="KXJ92860.1"/>
    <property type="molecule type" value="Genomic_DNA"/>
</dbReference>
<feature type="non-terminal residue" evidence="1">
    <location>
        <position position="150"/>
    </location>
</feature>
<proteinExistence type="predicted"/>